<feature type="transmembrane region" description="Helical" evidence="1">
    <location>
        <begin position="25"/>
        <end position="46"/>
    </location>
</feature>
<gene>
    <name evidence="2" type="ORF">QP460_002390</name>
</gene>
<reference evidence="2" key="1">
    <citation type="submission" date="2023-05" db="EMBL/GenBank/DDBJ databases">
        <authorList>
            <person name="Du J."/>
        </authorList>
    </citation>
    <scope>NUCLEOTIDE SEQUENCE</scope>
    <source>
        <strain evidence="2">UMB1064</strain>
    </source>
</reference>
<dbReference type="AlphaFoldDB" id="A0AAW9SS36"/>
<dbReference type="EMBL" id="JASOOY020000009">
    <property type="protein sequence ID" value="MEO3716442.1"/>
    <property type="molecule type" value="Genomic_DNA"/>
</dbReference>
<sequence>MAFPDDELDSREVILLDTNPTFGRLVWPLLELMVITGVCWLLIGFIDGPAIAPGDMQGVRQLLLFVWLGLILWRVVRPVLSWLGERFVLTDRRIILRRGILRPQVVSIDLRSVRAVNRKNGVLYLQTRSFGPPLAVEDIPSSRKVAKLVSRLT</sequence>
<comment type="caution">
    <text evidence="2">The sequence shown here is derived from an EMBL/GenBank/DDBJ whole genome shotgun (WGS) entry which is preliminary data.</text>
</comment>
<organism evidence="2 3">
    <name type="scientific">Corynebacterium amycolatum</name>
    <dbReference type="NCBI Taxonomy" id="43765"/>
    <lineage>
        <taxon>Bacteria</taxon>
        <taxon>Bacillati</taxon>
        <taxon>Actinomycetota</taxon>
        <taxon>Actinomycetes</taxon>
        <taxon>Mycobacteriales</taxon>
        <taxon>Corynebacteriaceae</taxon>
        <taxon>Corynebacterium</taxon>
    </lineage>
</organism>
<keyword evidence="1" id="KW-0812">Transmembrane</keyword>
<evidence type="ECO:0000313" key="2">
    <source>
        <dbReference type="EMBL" id="MEO3716442.1"/>
    </source>
</evidence>
<dbReference type="RefSeq" id="WP_048759921.1">
    <property type="nucleotide sequence ID" value="NZ_JASOOY020000009.1"/>
</dbReference>
<feature type="transmembrane region" description="Helical" evidence="1">
    <location>
        <begin position="58"/>
        <end position="76"/>
    </location>
</feature>
<reference evidence="2" key="2">
    <citation type="submission" date="2024-05" db="EMBL/GenBank/DDBJ databases">
        <authorList>
            <person name="Wolfe A."/>
        </authorList>
    </citation>
    <scope>NUCLEOTIDE SEQUENCE</scope>
    <source>
        <strain evidence="2">UMB1064</strain>
    </source>
</reference>
<accession>A0AAW9SS36</accession>
<evidence type="ECO:0000256" key="1">
    <source>
        <dbReference type="SAM" id="Phobius"/>
    </source>
</evidence>
<dbReference type="Proteomes" id="UP001223646">
    <property type="component" value="Unassembled WGS sequence"/>
</dbReference>
<protein>
    <submittedName>
        <fullName evidence="2">PH domain-containing protein</fullName>
    </submittedName>
</protein>
<proteinExistence type="predicted"/>
<keyword evidence="1" id="KW-1133">Transmembrane helix</keyword>
<keyword evidence="1" id="KW-0472">Membrane</keyword>
<evidence type="ECO:0000313" key="3">
    <source>
        <dbReference type="Proteomes" id="UP001223646"/>
    </source>
</evidence>
<name>A0AAW9SS36_CORAY</name>